<comment type="caution">
    <text evidence="1">The sequence shown here is derived from an EMBL/GenBank/DDBJ whole genome shotgun (WGS) entry which is preliminary data.</text>
</comment>
<organism evidence="1 2">
    <name type="scientific">Trichonephila clavipes</name>
    <name type="common">Golden silk orbweaver</name>
    <name type="synonym">Nephila clavipes</name>
    <dbReference type="NCBI Taxonomy" id="2585209"/>
    <lineage>
        <taxon>Eukaryota</taxon>
        <taxon>Metazoa</taxon>
        <taxon>Ecdysozoa</taxon>
        <taxon>Arthropoda</taxon>
        <taxon>Chelicerata</taxon>
        <taxon>Arachnida</taxon>
        <taxon>Araneae</taxon>
        <taxon>Araneomorphae</taxon>
        <taxon>Entelegynae</taxon>
        <taxon>Araneoidea</taxon>
        <taxon>Nephilidae</taxon>
        <taxon>Trichonephila</taxon>
    </lineage>
</organism>
<name>A0A8X6VGD1_TRICX</name>
<proteinExistence type="predicted"/>
<dbReference type="AlphaFoldDB" id="A0A8X6VGD1"/>
<protein>
    <submittedName>
        <fullName evidence="1">Uncharacterized protein</fullName>
    </submittedName>
</protein>
<dbReference type="Proteomes" id="UP000887159">
    <property type="component" value="Unassembled WGS sequence"/>
</dbReference>
<dbReference type="EMBL" id="BMAU01021258">
    <property type="protein sequence ID" value="GFY06354.1"/>
    <property type="molecule type" value="Genomic_DNA"/>
</dbReference>
<reference evidence="1" key="1">
    <citation type="submission" date="2020-08" db="EMBL/GenBank/DDBJ databases">
        <title>Multicomponent nature underlies the extraordinary mechanical properties of spider dragline silk.</title>
        <authorList>
            <person name="Kono N."/>
            <person name="Nakamura H."/>
            <person name="Mori M."/>
            <person name="Yoshida Y."/>
            <person name="Ohtoshi R."/>
            <person name="Malay A.D."/>
            <person name="Moran D.A.P."/>
            <person name="Tomita M."/>
            <person name="Numata K."/>
            <person name="Arakawa K."/>
        </authorList>
    </citation>
    <scope>NUCLEOTIDE SEQUENCE</scope>
</reference>
<accession>A0A8X6VGD1</accession>
<evidence type="ECO:0000313" key="2">
    <source>
        <dbReference type="Proteomes" id="UP000887159"/>
    </source>
</evidence>
<gene>
    <name evidence="1" type="ORF">TNCV_2681421</name>
</gene>
<sequence>MTTRYQQEVFTTGRMNGKLEKWVSLTNVEEEFGFDRVLFEEFEKVSYKGVRMVGLGSVANRPGRGAYRNIRTEENVETEDEDE</sequence>
<evidence type="ECO:0000313" key="1">
    <source>
        <dbReference type="EMBL" id="GFY06354.1"/>
    </source>
</evidence>
<keyword evidence="2" id="KW-1185">Reference proteome</keyword>